<evidence type="ECO:0000256" key="1">
    <source>
        <dbReference type="ARBA" id="ARBA00009112"/>
    </source>
</evidence>
<dbReference type="InterPro" id="IPR021950">
    <property type="entry name" value="Spt20"/>
</dbReference>
<accession>A0ABM3WV10</accession>
<dbReference type="Pfam" id="PF12090">
    <property type="entry name" value="Spt20_SEP"/>
    <property type="match status" value="1"/>
</dbReference>
<organism evidence="4 5">
    <name type="scientific">Erinaceus europaeus</name>
    <name type="common">Western European hedgehog</name>
    <dbReference type="NCBI Taxonomy" id="9365"/>
    <lineage>
        <taxon>Eukaryota</taxon>
        <taxon>Metazoa</taxon>
        <taxon>Chordata</taxon>
        <taxon>Craniata</taxon>
        <taxon>Vertebrata</taxon>
        <taxon>Euteleostomi</taxon>
        <taxon>Mammalia</taxon>
        <taxon>Eutheria</taxon>
        <taxon>Laurasiatheria</taxon>
        <taxon>Eulipotyphla</taxon>
        <taxon>Erinaceidae</taxon>
        <taxon>Erinaceinae</taxon>
        <taxon>Erinaceus</taxon>
    </lineage>
</organism>
<feature type="compositionally biased region" description="Low complexity" evidence="2">
    <location>
        <begin position="416"/>
        <end position="434"/>
    </location>
</feature>
<evidence type="ECO:0000313" key="5">
    <source>
        <dbReference type="RefSeq" id="XP_060040409.1"/>
    </source>
</evidence>
<name>A0ABM3WV10_ERIEU</name>
<dbReference type="PANTHER" id="PTHR13526">
    <property type="entry name" value="TRANSCRIPTION FACTOR SPT20 HOMOLOG"/>
    <property type="match status" value="1"/>
</dbReference>
<feature type="region of interest" description="Disordered" evidence="2">
    <location>
        <begin position="416"/>
        <end position="435"/>
    </location>
</feature>
<evidence type="ECO:0000313" key="4">
    <source>
        <dbReference type="Proteomes" id="UP001652624"/>
    </source>
</evidence>
<gene>
    <name evidence="5" type="primary">LOC103123626</name>
</gene>
<reference evidence="5" key="1">
    <citation type="submission" date="2025-08" db="UniProtKB">
        <authorList>
            <consortium name="RefSeq"/>
        </authorList>
    </citation>
    <scope>IDENTIFICATION</scope>
</reference>
<dbReference type="GeneID" id="103123626"/>
<dbReference type="Proteomes" id="UP001652624">
    <property type="component" value="Unplaced"/>
</dbReference>
<keyword evidence="4" id="KW-1185">Reference proteome</keyword>
<evidence type="ECO:0000256" key="2">
    <source>
        <dbReference type="SAM" id="MobiDB-lite"/>
    </source>
</evidence>
<evidence type="ECO:0000259" key="3">
    <source>
        <dbReference type="Pfam" id="PF12090"/>
    </source>
</evidence>
<dbReference type="InterPro" id="IPR046468">
    <property type="entry name" value="Spt20-like_SEP"/>
</dbReference>
<feature type="compositionally biased region" description="Basic and acidic residues" evidence="2">
    <location>
        <begin position="315"/>
        <end position="324"/>
    </location>
</feature>
<feature type="domain" description="Spt20-like SEP" evidence="3">
    <location>
        <begin position="73"/>
        <end position="217"/>
    </location>
</feature>
<dbReference type="RefSeq" id="XP_060040409.1">
    <property type="nucleotide sequence ID" value="XM_060184426.1"/>
</dbReference>
<feature type="region of interest" description="Disordered" evidence="2">
    <location>
        <begin position="315"/>
        <end position="335"/>
    </location>
</feature>
<protein>
    <submittedName>
        <fullName evidence="5">Transcription factor SPT20 homolog</fullName>
    </submittedName>
</protein>
<comment type="similarity">
    <text evidence="1">Belongs to the SPT20 family.</text>
</comment>
<dbReference type="PANTHER" id="PTHR13526:SF16">
    <property type="entry name" value="SPT20-LIKE SEP DOMAIN-CONTAINING PROTEIN"/>
    <property type="match status" value="1"/>
</dbReference>
<proteinExistence type="inferred from homology"/>
<sequence>MQYALEQAVDRAEQVIESTQQRPPKRKCLSTGEQSLHQKLYDIYVEECEKEPEFTEELKTNVNLLEKLVKRESQPCLVVNLYPGNEGYSLMLQGEDGSYSETIRLPYEQRELLEYLDAEELPPVLLDILERSQVNLFQDGCVIAEVRDYRQSSNVEVPDYQSRHILLRPTMQTLACDVQAIASEHREWTEEDKLQLESQLLLATSEPLCLEPSVTVACTANRLLYNQQKMNSYPMRQNFKRHSVPSLNRQQELADYSTPPELKLLTCWKKSKEKKAVKQHDLKIAKAGSSVDLWKQRPCELAVPSEVDVEKYAKGKKMPDKHDATQPAVCPTPEVNNTAVPTFGIGDQSQTISLNSTPSLNDILYSSKETTRSVPMPDTHTFTNEHSYSAVPESVTHAGKVVNQPEQLVQKNSKCPVMMSPSSSNSANVSQISSGTVPEKPEVVLIETSVPGKGVQHPFPPITLLSSSGESSSGNNSFTPQKISIFHPSPSLASTPQRLPQISSAEVHGHSIITAASQITATSSRKNLATATQVMVNSAGPMGSNMESNPATSPQKTSHQMCRLVYCRHHLKRVFKNL</sequence>